<dbReference type="InterPro" id="IPR020476">
    <property type="entry name" value="Nudix_hydrolase"/>
</dbReference>
<dbReference type="GO" id="GO:0044715">
    <property type="term" value="F:8-oxo-dGDP phosphatase activity"/>
    <property type="evidence" value="ECO:0007669"/>
    <property type="project" value="TreeGrafter"/>
</dbReference>
<evidence type="ECO:0000256" key="11">
    <source>
        <dbReference type="ARBA" id="ARBA00038905"/>
    </source>
</evidence>
<evidence type="ECO:0000256" key="3">
    <source>
        <dbReference type="ARBA" id="ARBA00022457"/>
    </source>
</evidence>
<dbReference type="Pfam" id="PF00293">
    <property type="entry name" value="NUDIX"/>
    <property type="match status" value="1"/>
</dbReference>
<dbReference type="GO" id="GO:0006260">
    <property type="term" value="P:DNA replication"/>
    <property type="evidence" value="ECO:0007669"/>
    <property type="project" value="UniProtKB-KW"/>
</dbReference>
<sequence>MSNQIVVAGALINEDLLLVAQRDRPAELAGLWELPGGKVAAGETDEAALARELHEELGVVVDIGARIGDDVALTATTVLRAYRVTQTGGTLHPNDHRALRWISFDELDGVAWVPADRAWVAALRRELGG</sequence>
<evidence type="ECO:0000256" key="12">
    <source>
        <dbReference type="RuleBase" id="RU003476"/>
    </source>
</evidence>
<dbReference type="RefSeq" id="WP_064398025.1">
    <property type="nucleotide sequence ID" value="NZ_LQIR01000030.1"/>
</dbReference>
<evidence type="ECO:0000256" key="4">
    <source>
        <dbReference type="ARBA" id="ARBA00022705"/>
    </source>
</evidence>
<accession>A0A101A4P6</accession>
<comment type="cofactor">
    <cofactor evidence="1">
        <name>Mg(2+)</name>
        <dbReference type="ChEBI" id="CHEBI:18420"/>
    </cofactor>
</comment>
<dbReference type="GO" id="GO:0006281">
    <property type="term" value="P:DNA repair"/>
    <property type="evidence" value="ECO:0007669"/>
    <property type="project" value="UniProtKB-KW"/>
</dbReference>
<keyword evidence="15" id="KW-1185">Reference proteome</keyword>
<dbReference type="GO" id="GO:0008413">
    <property type="term" value="F:8-oxo-7,8-dihydroguanosine triphosphate pyrophosphatase activity"/>
    <property type="evidence" value="ECO:0007669"/>
    <property type="project" value="TreeGrafter"/>
</dbReference>
<keyword evidence="7 12" id="KW-0378">Hydrolase</keyword>
<protein>
    <recommendedName>
        <fullName evidence="11">8-oxo-dGTP diphosphatase</fullName>
        <ecNumber evidence="11">3.6.1.55</ecNumber>
    </recommendedName>
</protein>
<evidence type="ECO:0000256" key="1">
    <source>
        <dbReference type="ARBA" id="ARBA00001946"/>
    </source>
</evidence>
<evidence type="ECO:0000256" key="7">
    <source>
        <dbReference type="ARBA" id="ARBA00022801"/>
    </source>
</evidence>
<dbReference type="InterPro" id="IPR015797">
    <property type="entry name" value="NUDIX_hydrolase-like_dom_sf"/>
</dbReference>
<gene>
    <name evidence="14" type="ORF">AU192_05410</name>
</gene>
<dbReference type="CDD" id="cd03425">
    <property type="entry name" value="NUDIX_MutT_NudA_like"/>
    <property type="match status" value="1"/>
</dbReference>
<dbReference type="InterPro" id="IPR020084">
    <property type="entry name" value="NUDIX_hydrolase_CS"/>
</dbReference>
<keyword evidence="4" id="KW-0235">DNA replication</keyword>
<dbReference type="AlphaFoldDB" id="A0A101A4P6"/>
<keyword evidence="8" id="KW-0460">Magnesium</keyword>
<dbReference type="Gene3D" id="3.90.79.10">
    <property type="entry name" value="Nucleoside Triphosphate Pyrophosphohydrolase"/>
    <property type="match status" value="1"/>
</dbReference>
<keyword evidence="6" id="KW-0227">DNA damage</keyword>
<keyword evidence="9" id="KW-0234">DNA repair</keyword>
<dbReference type="PROSITE" id="PS00893">
    <property type="entry name" value="NUDIX_BOX"/>
    <property type="match status" value="1"/>
</dbReference>
<feature type="domain" description="Nudix hydrolase" evidence="13">
    <location>
        <begin position="2"/>
        <end position="127"/>
    </location>
</feature>
<evidence type="ECO:0000256" key="9">
    <source>
        <dbReference type="ARBA" id="ARBA00023204"/>
    </source>
</evidence>
<dbReference type="PROSITE" id="PS51462">
    <property type="entry name" value="NUDIX"/>
    <property type="match status" value="1"/>
</dbReference>
<dbReference type="GO" id="GO:0046872">
    <property type="term" value="F:metal ion binding"/>
    <property type="evidence" value="ECO:0007669"/>
    <property type="project" value="UniProtKB-KW"/>
</dbReference>
<dbReference type="GO" id="GO:0035539">
    <property type="term" value="F:8-oxo-7,8-dihydrodeoxyguanosine triphosphate pyrophosphatase activity"/>
    <property type="evidence" value="ECO:0007669"/>
    <property type="project" value="UniProtKB-EC"/>
</dbReference>
<dbReference type="PANTHER" id="PTHR47707">
    <property type="entry name" value="8-OXO-DGTP DIPHOSPHATASE"/>
    <property type="match status" value="1"/>
</dbReference>
<dbReference type="EC" id="3.6.1.55" evidence="11"/>
<dbReference type="InterPro" id="IPR047127">
    <property type="entry name" value="MutT-like"/>
</dbReference>
<evidence type="ECO:0000313" key="15">
    <source>
        <dbReference type="Proteomes" id="UP000053707"/>
    </source>
</evidence>
<dbReference type="Proteomes" id="UP000053707">
    <property type="component" value="Unassembled WGS sequence"/>
</dbReference>
<dbReference type="SUPFAM" id="SSF55811">
    <property type="entry name" value="Nudix"/>
    <property type="match status" value="1"/>
</dbReference>
<keyword evidence="3" id="KW-0515">Mutator protein</keyword>
<evidence type="ECO:0000256" key="8">
    <source>
        <dbReference type="ARBA" id="ARBA00022842"/>
    </source>
</evidence>
<evidence type="ECO:0000259" key="13">
    <source>
        <dbReference type="PROSITE" id="PS51462"/>
    </source>
</evidence>
<comment type="similarity">
    <text evidence="2 12">Belongs to the Nudix hydrolase family.</text>
</comment>
<reference evidence="14 15" key="1">
    <citation type="submission" date="2016-01" db="EMBL/GenBank/DDBJ databases">
        <authorList>
            <consortium name="TB Trials Study Group"/>
            <person name="Sutton G."/>
            <person name="Brinkac L."/>
            <person name="Sanka R."/>
            <person name="Adams M."/>
            <person name="Lau E.L."/>
            <person name="Macaden R."/>
            <person name="Grewal H.M.S."/>
        </authorList>
    </citation>
    <scope>NUCLEOTIDE SEQUENCE [LARGE SCALE GENOMIC DNA]</scope>
    <source>
        <strain evidence="14 15">IS-1744</strain>
    </source>
</reference>
<dbReference type="PRINTS" id="PR00502">
    <property type="entry name" value="NUDIXFAMILY"/>
</dbReference>
<dbReference type="GO" id="GO:0044716">
    <property type="term" value="F:8-oxo-GDP phosphatase activity"/>
    <property type="evidence" value="ECO:0007669"/>
    <property type="project" value="TreeGrafter"/>
</dbReference>
<evidence type="ECO:0000313" key="14">
    <source>
        <dbReference type="EMBL" id="KUI13331.1"/>
    </source>
</evidence>
<dbReference type="InterPro" id="IPR000086">
    <property type="entry name" value="NUDIX_hydrolase_dom"/>
</dbReference>
<keyword evidence="5" id="KW-0479">Metal-binding</keyword>
<evidence type="ECO:0000256" key="6">
    <source>
        <dbReference type="ARBA" id="ARBA00022763"/>
    </source>
</evidence>
<dbReference type="EMBL" id="LQIR01000030">
    <property type="protein sequence ID" value="KUI13331.1"/>
    <property type="molecule type" value="Genomic_DNA"/>
</dbReference>
<comment type="catalytic activity">
    <reaction evidence="10">
        <text>8-oxo-dGTP + H2O = 8-oxo-dGMP + diphosphate + H(+)</text>
        <dbReference type="Rhea" id="RHEA:31575"/>
        <dbReference type="ChEBI" id="CHEBI:15377"/>
        <dbReference type="ChEBI" id="CHEBI:15378"/>
        <dbReference type="ChEBI" id="CHEBI:33019"/>
        <dbReference type="ChEBI" id="CHEBI:63224"/>
        <dbReference type="ChEBI" id="CHEBI:77896"/>
        <dbReference type="EC" id="3.6.1.55"/>
    </reaction>
</comment>
<proteinExistence type="inferred from homology"/>
<name>A0A101A4P6_9MYCO</name>
<evidence type="ECO:0000256" key="10">
    <source>
        <dbReference type="ARBA" id="ARBA00035861"/>
    </source>
</evidence>
<organism evidence="14 15">
    <name type="scientific">Mycobacterium lehmannii</name>
    <dbReference type="NCBI Taxonomy" id="2048550"/>
    <lineage>
        <taxon>Bacteria</taxon>
        <taxon>Bacillati</taxon>
        <taxon>Actinomycetota</taxon>
        <taxon>Actinomycetes</taxon>
        <taxon>Mycobacteriales</taxon>
        <taxon>Mycobacteriaceae</taxon>
        <taxon>Mycobacterium</taxon>
    </lineage>
</organism>
<evidence type="ECO:0000256" key="5">
    <source>
        <dbReference type="ARBA" id="ARBA00022723"/>
    </source>
</evidence>
<comment type="caution">
    <text evidence="14">The sequence shown here is derived from an EMBL/GenBank/DDBJ whole genome shotgun (WGS) entry which is preliminary data.</text>
</comment>
<evidence type="ECO:0000256" key="2">
    <source>
        <dbReference type="ARBA" id="ARBA00005582"/>
    </source>
</evidence>
<dbReference type="PANTHER" id="PTHR47707:SF1">
    <property type="entry name" value="NUDIX HYDROLASE FAMILY PROTEIN"/>
    <property type="match status" value="1"/>
</dbReference>